<gene>
    <name evidence="1" type="ORF">SAMN05421819_2072</name>
</gene>
<evidence type="ECO:0000313" key="2">
    <source>
        <dbReference type="Proteomes" id="UP000236728"/>
    </source>
</evidence>
<dbReference type="Proteomes" id="UP000236728">
    <property type="component" value="Unassembled WGS sequence"/>
</dbReference>
<sequence>MTYAADDKRLAKWEKGLQDAVLANPGPWNSYDDDIKAALAIYTAKLSSIPGYQEPDWKLIKAMIWVETGALNSQWTTAPMQIGVNGDPGLRELLRTPQGQLILPASYRGILTEANVPKDGHLNIEAGIGYLLKIQAKFGWVPALSTDRPEHVTMNQQAALARFGVCTIWELPEAQLVSTMEEPMLPPISVIPVLPPAKSAHGPHKKAAPKKILGITGWKTLTPEFVGAHYNAGDGNYAKKLRYAMDLMDGKVPIPPKPAVTTAPPLRKAIP</sequence>
<proteinExistence type="predicted"/>
<name>A0A1H5Y1N0_9BACT</name>
<accession>A0A1H5Y1N0</accession>
<evidence type="ECO:0000313" key="1">
    <source>
        <dbReference type="EMBL" id="SEG17762.1"/>
    </source>
</evidence>
<dbReference type="AlphaFoldDB" id="A0A1H5Y1N0"/>
<organism evidence="1 2">
    <name type="scientific">Bryocella elongata</name>
    <dbReference type="NCBI Taxonomy" id="863522"/>
    <lineage>
        <taxon>Bacteria</taxon>
        <taxon>Pseudomonadati</taxon>
        <taxon>Acidobacteriota</taxon>
        <taxon>Terriglobia</taxon>
        <taxon>Terriglobales</taxon>
        <taxon>Acidobacteriaceae</taxon>
        <taxon>Bryocella</taxon>
    </lineage>
</organism>
<keyword evidence="2" id="KW-1185">Reference proteome</keyword>
<protein>
    <submittedName>
        <fullName evidence="1">Uncharacterized protein</fullName>
    </submittedName>
</protein>
<reference evidence="1 2" key="1">
    <citation type="submission" date="2016-10" db="EMBL/GenBank/DDBJ databases">
        <authorList>
            <person name="de Groot N.N."/>
        </authorList>
    </citation>
    <scope>NUCLEOTIDE SEQUENCE [LARGE SCALE GENOMIC DNA]</scope>
    <source>
        <strain evidence="1 2">DSM 22489</strain>
    </source>
</reference>
<dbReference type="EMBL" id="FNVA01000003">
    <property type="protein sequence ID" value="SEG17762.1"/>
    <property type="molecule type" value="Genomic_DNA"/>
</dbReference>